<evidence type="ECO:0000313" key="2">
    <source>
        <dbReference type="Proteomes" id="UP000789860"/>
    </source>
</evidence>
<accession>A0ACA9KJF2</accession>
<reference evidence="1" key="1">
    <citation type="submission" date="2021-06" db="EMBL/GenBank/DDBJ databases">
        <authorList>
            <person name="Kallberg Y."/>
            <person name="Tangrot J."/>
            <person name="Rosling A."/>
        </authorList>
    </citation>
    <scope>NUCLEOTIDE SEQUENCE</scope>
    <source>
        <strain evidence="1">AU212A</strain>
    </source>
</reference>
<organism evidence="1 2">
    <name type="scientific">Scutellospora calospora</name>
    <dbReference type="NCBI Taxonomy" id="85575"/>
    <lineage>
        <taxon>Eukaryota</taxon>
        <taxon>Fungi</taxon>
        <taxon>Fungi incertae sedis</taxon>
        <taxon>Mucoromycota</taxon>
        <taxon>Glomeromycotina</taxon>
        <taxon>Glomeromycetes</taxon>
        <taxon>Diversisporales</taxon>
        <taxon>Gigasporaceae</taxon>
        <taxon>Scutellospora</taxon>
    </lineage>
</organism>
<dbReference type="EMBL" id="CAJVPM010001988">
    <property type="protein sequence ID" value="CAG8477712.1"/>
    <property type="molecule type" value="Genomic_DNA"/>
</dbReference>
<protein>
    <submittedName>
        <fullName evidence="1">2330_t:CDS:1</fullName>
    </submittedName>
</protein>
<gene>
    <name evidence="1" type="ORF">SCALOS_LOCUS2295</name>
</gene>
<feature type="non-terminal residue" evidence="1">
    <location>
        <position position="795"/>
    </location>
</feature>
<keyword evidence="2" id="KW-1185">Reference proteome</keyword>
<evidence type="ECO:0000313" key="1">
    <source>
        <dbReference type="EMBL" id="CAG8477712.1"/>
    </source>
</evidence>
<proteinExistence type="predicted"/>
<dbReference type="Proteomes" id="UP000789860">
    <property type="component" value="Unassembled WGS sequence"/>
</dbReference>
<comment type="caution">
    <text evidence="1">The sequence shown here is derived from an EMBL/GenBank/DDBJ whole genome shotgun (WGS) entry which is preliminary data.</text>
</comment>
<sequence length="795" mass="93646">MSMKATSRHEIENKIKDLFKIKFDLTFLSEEILLNNINRLLEIYVYFIDANQFTRLTEEVSKDYKPSVCIPTDIISHDIAKKHLKKYEKTIRDKRLHIIIKKFIEDKYHIKLNSLLIEILSKVCKINNRFNIIDDMLDFIIVPKSKSSKLVKKIMAIRPVQFNPNTLKTRIDILKIINKDEKIEFKQSDCLCTWMYIKRFDIYFDVKVLKAVAYQDKKGLPIMIVNREYEGIFELYEDYTSGQYTHFILKEKYMSLNDQNNMFSIDDLEFNDEYFNSMIVMSFDLETYNIDAFKNLNKLESRIAYSSMKSDVAYQCVCIFYKAKLNELVNKEQGHQRVNVNEFKEALKFPGNTKFASLNSCLSQVELPLKNHITIDNMNSAIHNTIYNRVVIVLDTFDFTNLSYNQVYYGANKWNGDDDKRIKGYRVEYIGSRKKILLFADLDRSKCNIEGNTLKYHIIEITNDDSELLDIVSFLNKSKRVGVLMSLLKLLIDQRKEVKKEMKKHKEGTFYYTLYDQQQLAYKVLANSIYAGVTTVSRFMINKLSNFITSKDCQVIYSDTDSALFMIQQEKLESIIKEYADKFLNSKSLDDYTSVLHSFYEELTFEEATKICNDFNKLNEQDEDASMFQKIFERKVLYEVYDYHKLAEYMNSLGLNNLLDEMIDLALSGSDKDKVYIFCENAKVPENKTEVATISTKMAYKQFKNYCWDMMNITQQDIRKATQQILALSITFYSYISISESHYVVKELPKSIKNFSREIYNVLDKFVLESTYENFNILDKKIENIPKFKAVVRDD</sequence>
<name>A0ACA9KJF2_9GLOM</name>